<organism evidence="2 3">
    <name type="scientific">Lactuca saligna</name>
    <name type="common">Willowleaf lettuce</name>
    <dbReference type="NCBI Taxonomy" id="75948"/>
    <lineage>
        <taxon>Eukaryota</taxon>
        <taxon>Viridiplantae</taxon>
        <taxon>Streptophyta</taxon>
        <taxon>Embryophyta</taxon>
        <taxon>Tracheophyta</taxon>
        <taxon>Spermatophyta</taxon>
        <taxon>Magnoliopsida</taxon>
        <taxon>eudicotyledons</taxon>
        <taxon>Gunneridae</taxon>
        <taxon>Pentapetalae</taxon>
        <taxon>asterids</taxon>
        <taxon>campanulids</taxon>
        <taxon>Asterales</taxon>
        <taxon>Asteraceae</taxon>
        <taxon>Cichorioideae</taxon>
        <taxon>Cichorieae</taxon>
        <taxon>Lactucinae</taxon>
        <taxon>Lactuca</taxon>
    </lineage>
</organism>
<feature type="compositionally biased region" description="Basic residues" evidence="1">
    <location>
        <begin position="27"/>
        <end position="37"/>
    </location>
</feature>
<sequence>MDEHRERGIIRRLAGTTSSIDREKVHIRGSTRPKNKGRSSEAVVTSDEKKETKQWGKGILVLLHRSATVVDEGRQGRSSPVVLLGVHWPIRKKKGEGINDLQRVFGGTRQERRKKRGYFLVSTGNQHTSDVFLGSNLENEAKEGKGEVLPLSPVIRRVVDGGSHRFFFPCRWYPRT</sequence>
<dbReference type="AlphaFoldDB" id="A0AA35ZUV6"/>
<dbReference type="EMBL" id="OX465084">
    <property type="protein sequence ID" value="CAI9299318.1"/>
    <property type="molecule type" value="Genomic_DNA"/>
</dbReference>
<evidence type="ECO:0000313" key="3">
    <source>
        <dbReference type="Proteomes" id="UP001177003"/>
    </source>
</evidence>
<name>A0AA35ZUV6_LACSI</name>
<feature type="region of interest" description="Disordered" evidence="1">
    <location>
        <begin position="25"/>
        <end position="49"/>
    </location>
</feature>
<gene>
    <name evidence="2" type="ORF">LSALG_LOCUS38033</name>
</gene>
<dbReference type="Proteomes" id="UP001177003">
    <property type="component" value="Chromosome 8"/>
</dbReference>
<reference evidence="2" key="1">
    <citation type="submission" date="2023-04" db="EMBL/GenBank/DDBJ databases">
        <authorList>
            <person name="Vijverberg K."/>
            <person name="Xiong W."/>
            <person name="Schranz E."/>
        </authorList>
    </citation>
    <scope>NUCLEOTIDE SEQUENCE</scope>
</reference>
<accession>A0AA35ZUV6</accession>
<keyword evidence="3" id="KW-1185">Reference proteome</keyword>
<proteinExistence type="predicted"/>
<protein>
    <submittedName>
        <fullName evidence="2">Uncharacterized protein</fullName>
    </submittedName>
</protein>
<evidence type="ECO:0000313" key="2">
    <source>
        <dbReference type="EMBL" id="CAI9299318.1"/>
    </source>
</evidence>
<evidence type="ECO:0000256" key="1">
    <source>
        <dbReference type="SAM" id="MobiDB-lite"/>
    </source>
</evidence>